<evidence type="ECO:0000256" key="1">
    <source>
        <dbReference type="SAM" id="MobiDB-lite"/>
    </source>
</evidence>
<dbReference type="AlphaFoldDB" id="A0A2P9ADC7"/>
<feature type="region of interest" description="Disordered" evidence="1">
    <location>
        <begin position="50"/>
        <end position="74"/>
    </location>
</feature>
<sequence>MLRRSGLAPAGSAGPRRADGIAAADAATVGPGGGLPGTTATKLNTIVADSHDEQRVIPKGKGQQNGQAYGKRRI</sequence>
<dbReference type="EMBL" id="FUIG01000013">
    <property type="protein sequence ID" value="SJM29092.1"/>
    <property type="molecule type" value="Genomic_DNA"/>
</dbReference>
<accession>A0A2P9ADC7</accession>
<proteinExistence type="predicted"/>
<name>A0A2P9ADC7_9HYPH</name>
<evidence type="ECO:0000313" key="2">
    <source>
        <dbReference type="EMBL" id="SJM29092.1"/>
    </source>
</evidence>
<dbReference type="Proteomes" id="UP000245698">
    <property type="component" value="Unassembled WGS sequence"/>
</dbReference>
<evidence type="ECO:0000313" key="3">
    <source>
        <dbReference type="Proteomes" id="UP000245698"/>
    </source>
</evidence>
<organism evidence="2 3">
    <name type="scientific">Mesorhizobium delmotii</name>
    <dbReference type="NCBI Taxonomy" id="1631247"/>
    <lineage>
        <taxon>Bacteria</taxon>
        <taxon>Pseudomonadati</taxon>
        <taxon>Pseudomonadota</taxon>
        <taxon>Alphaproteobacteria</taxon>
        <taxon>Hyphomicrobiales</taxon>
        <taxon>Phyllobacteriaceae</taxon>
        <taxon>Mesorhizobium</taxon>
    </lineage>
</organism>
<protein>
    <submittedName>
        <fullName evidence="2">Uncharacterized protein</fullName>
    </submittedName>
</protein>
<keyword evidence="3" id="KW-1185">Reference proteome</keyword>
<reference evidence="3" key="1">
    <citation type="submission" date="2016-12" db="EMBL/GenBank/DDBJ databases">
        <authorList>
            <person name="Brunel B."/>
        </authorList>
    </citation>
    <scope>NUCLEOTIDE SEQUENCE [LARGE SCALE GENOMIC DNA]</scope>
</reference>
<gene>
    <name evidence="2" type="ORF">BQ8482_111022</name>
</gene>